<dbReference type="SUPFAM" id="SSF48317">
    <property type="entry name" value="Acid phosphatase/Vanadium-dependent haloperoxidase"/>
    <property type="match status" value="1"/>
</dbReference>
<keyword evidence="2" id="KW-0812">Transmembrane</keyword>
<evidence type="ECO:0000256" key="2">
    <source>
        <dbReference type="SAM" id="Phobius"/>
    </source>
</evidence>
<feature type="transmembrane region" description="Helical" evidence="2">
    <location>
        <begin position="186"/>
        <end position="206"/>
    </location>
</feature>
<keyword evidence="2" id="KW-0472">Membrane</keyword>
<name>A0A1I2GYH0_9MICO</name>
<dbReference type="STRING" id="285351.SAMN04488035_2054"/>
<sequence length="344" mass="35682">MTYEPEPRTEPVPTARTPIEPPRTAPLPVVRPGQHAAPAADGIARRGEGIGGVIADPPARHSVRGWPRLLALVVALAGATGLVACWRLIVGTARGQTWDESAYAGALYGRNTLWRLAEPVLDVVSVGFVVVVLGAAALIALARRRWGLVLQVAVLVGGANVTTQLLKHQLLERPELGVATENVRNTLPSGHTTVGASVSIALLLVVPRRLRPLVALLGATYTVLTGISTLVGQWHRPSDVLAALFVVLAWAGLVLALTPRSGLDRDGTHGTAGTAVATTLLVVAFAVSAALAYGALSGALTWGAEPETRDYLSAGALVAAVTAAVFGLVLLVRQATARGAALHR</sequence>
<dbReference type="InterPro" id="IPR000326">
    <property type="entry name" value="PAP2/HPO"/>
</dbReference>
<dbReference type="SMART" id="SM00014">
    <property type="entry name" value="acidPPc"/>
    <property type="match status" value="1"/>
</dbReference>
<organism evidence="4 5">
    <name type="scientific">Flavimobilis marinus</name>
    <dbReference type="NCBI Taxonomy" id="285351"/>
    <lineage>
        <taxon>Bacteria</taxon>
        <taxon>Bacillati</taxon>
        <taxon>Actinomycetota</taxon>
        <taxon>Actinomycetes</taxon>
        <taxon>Micrococcales</taxon>
        <taxon>Jonesiaceae</taxon>
        <taxon>Flavimobilis</taxon>
    </lineage>
</organism>
<feature type="transmembrane region" description="Helical" evidence="2">
    <location>
        <begin position="213"/>
        <end position="234"/>
    </location>
</feature>
<feature type="domain" description="Phosphatidic acid phosphatase type 2/haloperoxidase" evidence="3">
    <location>
        <begin position="148"/>
        <end position="255"/>
    </location>
</feature>
<accession>A0A1I2GYH0</accession>
<evidence type="ECO:0000313" key="5">
    <source>
        <dbReference type="Proteomes" id="UP000198520"/>
    </source>
</evidence>
<feature type="transmembrane region" description="Helical" evidence="2">
    <location>
        <begin position="311"/>
        <end position="332"/>
    </location>
</feature>
<keyword evidence="5" id="KW-1185">Reference proteome</keyword>
<gene>
    <name evidence="4" type="ORF">SAMN04488035_2054</name>
</gene>
<keyword evidence="2" id="KW-1133">Transmembrane helix</keyword>
<dbReference type="AlphaFoldDB" id="A0A1I2GYH0"/>
<evidence type="ECO:0000313" key="4">
    <source>
        <dbReference type="EMBL" id="SFF22109.1"/>
    </source>
</evidence>
<dbReference type="Proteomes" id="UP000198520">
    <property type="component" value="Unassembled WGS sequence"/>
</dbReference>
<dbReference type="RefSeq" id="WP_229828719.1">
    <property type="nucleotide sequence ID" value="NZ_BNAN01000003.1"/>
</dbReference>
<proteinExistence type="predicted"/>
<evidence type="ECO:0000256" key="1">
    <source>
        <dbReference type="SAM" id="MobiDB-lite"/>
    </source>
</evidence>
<feature type="transmembrane region" description="Helical" evidence="2">
    <location>
        <begin position="240"/>
        <end position="258"/>
    </location>
</feature>
<feature type="transmembrane region" description="Helical" evidence="2">
    <location>
        <begin position="69"/>
        <end position="89"/>
    </location>
</feature>
<dbReference type="Pfam" id="PF01569">
    <property type="entry name" value="PAP2"/>
    <property type="match status" value="1"/>
</dbReference>
<reference evidence="5" key="1">
    <citation type="submission" date="2016-10" db="EMBL/GenBank/DDBJ databases">
        <authorList>
            <person name="Varghese N."/>
            <person name="Submissions S."/>
        </authorList>
    </citation>
    <scope>NUCLEOTIDE SEQUENCE [LARGE SCALE GENOMIC DNA]</scope>
    <source>
        <strain evidence="5">DSM 19083</strain>
    </source>
</reference>
<evidence type="ECO:0000259" key="3">
    <source>
        <dbReference type="SMART" id="SM00014"/>
    </source>
</evidence>
<feature type="transmembrane region" description="Helical" evidence="2">
    <location>
        <begin position="123"/>
        <end position="141"/>
    </location>
</feature>
<feature type="region of interest" description="Disordered" evidence="1">
    <location>
        <begin position="1"/>
        <end position="33"/>
    </location>
</feature>
<protein>
    <submittedName>
        <fullName evidence="4">PAP2 superfamily protein</fullName>
    </submittedName>
</protein>
<dbReference type="EMBL" id="FONZ01000003">
    <property type="protein sequence ID" value="SFF22109.1"/>
    <property type="molecule type" value="Genomic_DNA"/>
</dbReference>
<dbReference type="CDD" id="cd01610">
    <property type="entry name" value="PAP2_like"/>
    <property type="match status" value="1"/>
</dbReference>
<feature type="transmembrane region" description="Helical" evidence="2">
    <location>
        <begin position="270"/>
        <end position="291"/>
    </location>
</feature>
<dbReference type="Gene3D" id="1.20.144.10">
    <property type="entry name" value="Phosphatidic acid phosphatase type 2/haloperoxidase"/>
    <property type="match status" value="1"/>
</dbReference>
<feature type="transmembrane region" description="Helical" evidence="2">
    <location>
        <begin position="148"/>
        <end position="166"/>
    </location>
</feature>
<dbReference type="InterPro" id="IPR036938">
    <property type="entry name" value="PAP2/HPO_sf"/>
</dbReference>